<dbReference type="GO" id="GO:0020037">
    <property type="term" value="F:heme binding"/>
    <property type="evidence" value="ECO:0007669"/>
    <property type="project" value="InterPro"/>
</dbReference>
<evidence type="ECO:0000256" key="6">
    <source>
        <dbReference type="ARBA" id="ARBA00023033"/>
    </source>
</evidence>
<evidence type="ECO:0000256" key="1">
    <source>
        <dbReference type="ARBA" id="ARBA00010617"/>
    </source>
</evidence>
<keyword evidence="4" id="KW-0560">Oxidoreductase</keyword>
<keyword evidence="6" id="KW-0503">Monooxygenase</keyword>
<dbReference type="InterPro" id="IPR036396">
    <property type="entry name" value="Cyt_P450_sf"/>
</dbReference>
<evidence type="ECO:0000313" key="8">
    <source>
        <dbReference type="Proteomes" id="UP000481033"/>
    </source>
</evidence>
<evidence type="ECO:0000256" key="3">
    <source>
        <dbReference type="ARBA" id="ARBA00022723"/>
    </source>
</evidence>
<comment type="similarity">
    <text evidence="1">Belongs to the cytochrome P450 family.</text>
</comment>
<dbReference type="Gene3D" id="1.10.630.10">
    <property type="entry name" value="Cytochrome P450"/>
    <property type="match status" value="1"/>
</dbReference>
<dbReference type="InterPro" id="IPR001128">
    <property type="entry name" value="Cyt_P450"/>
</dbReference>
<keyword evidence="3" id="KW-0479">Metal-binding</keyword>
<dbReference type="PANTHER" id="PTHR24286">
    <property type="entry name" value="CYTOCHROME P450 26"/>
    <property type="match status" value="1"/>
</dbReference>
<sequence length="452" mass="51367">MDINALTQKVLKTHDNQIKLSKKLEKFGYNSPRGKLLRLMAYYKEGFTILKAWRDFLYIRKNHIGNTFFAVDHAIMHADHAQVKKLMQIEPQVRSNDLGIIRILAPSYMLNHPLSLGTNGKEHTGIRAIFQQALPDPFEHGDDIGQYIDSLLSEASSQGTLHIGNDLPRFMVKILHHLVFQISLSQEEVTASRSYIKGLPLASLPNFMSRYLLAFKTGPIIKHRKHLIQRYQTSPKWATYVEIGQQYQLNSEQIANGLFDMIHIAGTAGTSALLGSVIGILCVNNSLREDVIKEINTLWQGTEPIPGDMLRQATLLHKVILETARLYPPVRFVSQLATEAGEVKVGSQKCPFQKGTRLLGSIFTANRDANRYKKPDSFSTQRDFSDLLSWNGDDHERVCPGKSLSIELIKVFCIYLLKRYQWEQFTEVQWDFEKVTAVTPNDLELQGFKAKA</sequence>
<dbReference type="GO" id="GO:0005506">
    <property type="term" value="F:iron ion binding"/>
    <property type="evidence" value="ECO:0007669"/>
    <property type="project" value="InterPro"/>
</dbReference>
<gene>
    <name evidence="7" type="ORF">DXZ20_32285</name>
</gene>
<dbReference type="GO" id="GO:0004497">
    <property type="term" value="F:monooxygenase activity"/>
    <property type="evidence" value="ECO:0007669"/>
    <property type="project" value="UniProtKB-KW"/>
</dbReference>
<protein>
    <submittedName>
        <fullName evidence="7">Cytochrome P450</fullName>
    </submittedName>
</protein>
<dbReference type="AlphaFoldDB" id="A0A6M0RWV9"/>
<dbReference type="EMBL" id="QXHD01000004">
    <property type="protein sequence ID" value="NEZ60241.1"/>
    <property type="molecule type" value="Genomic_DNA"/>
</dbReference>
<dbReference type="Pfam" id="PF00067">
    <property type="entry name" value="p450"/>
    <property type="match status" value="1"/>
</dbReference>
<dbReference type="PANTHER" id="PTHR24286:SF384">
    <property type="entry name" value="P450, PUTATIVE (EUROFUNG)-RELATED"/>
    <property type="match status" value="1"/>
</dbReference>
<dbReference type="Proteomes" id="UP000481033">
    <property type="component" value="Unassembled WGS sequence"/>
</dbReference>
<keyword evidence="2" id="KW-0349">Heme</keyword>
<evidence type="ECO:0000256" key="5">
    <source>
        <dbReference type="ARBA" id="ARBA00023004"/>
    </source>
</evidence>
<keyword evidence="8" id="KW-1185">Reference proteome</keyword>
<organism evidence="7 8">
    <name type="scientific">Adonisia turfae CCMR0081</name>
    <dbReference type="NCBI Taxonomy" id="2292702"/>
    <lineage>
        <taxon>Bacteria</taxon>
        <taxon>Bacillati</taxon>
        <taxon>Cyanobacteriota</taxon>
        <taxon>Adonisia</taxon>
        <taxon>Adonisia turfae</taxon>
    </lineage>
</organism>
<dbReference type="RefSeq" id="WP_163702847.1">
    <property type="nucleotide sequence ID" value="NZ_QXHD01000004.1"/>
</dbReference>
<keyword evidence="5" id="KW-0408">Iron</keyword>
<proteinExistence type="inferred from homology"/>
<evidence type="ECO:0000313" key="7">
    <source>
        <dbReference type="EMBL" id="NEZ60241.1"/>
    </source>
</evidence>
<evidence type="ECO:0000256" key="4">
    <source>
        <dbReference type="ARBA" id="ARBA00023002"/>
    </source>
</evidence>
<dbReference type="GO" id="GO:0016705">
    <property type="term" value="F:oxidoreductase activity, acting on paired donors, with incorporation or reduction of molecular oxygen"/>
    <property type="evidence" value="ECO:0007669"/>
    <property type="project" value="InterPro"/>
</dbReference>
<name>A0A6M0RWV9_9CYAN</name>
<dbReference type="GO" id="GO:0016125">
    <property type="term" value="P:sterol metabolic process"/>
    <property type="evidence" value="ECO:0007669"/>
    <property type="project" value="TreeGrafter"/>
</dbReference>
<comment type="caution">
    <text evidence="7">The sequence shown here is derived from an EMBL/GenBank/DDBJ whole genome shotgun (WGS) entry which is preliminary data.</text>
</comment>
<reference evidence="7 8" key="1">
    <citation type="journal article" date="2020" name="Microb. Ecol.">
        <title>Ecogenomics of the Marine Benthic Filamentous Cyanobacterium Adonisia.</title>
        <authorList>
            <person name="Walter J.M."/>
            <person name="Coutinho F.H."/>
            <person name="Leomil L."/>
            <person name="Hargreaves P.I."/>
            <person name="Campeao M.E."/>
            <person name="Vieira V.V."/>
            <person name="Silva B.S."/>
            <person name="Fistarol G.O."/>
            <person name="Salomon P.S."/>
            <person name="Sawabe T."/>
            <person name="Mino S."/>
            <person name="Hosokawa M."/>
            <person name="Miyashita H."/>
            <person name="Maruyama F."/>
            <person name="van Verk M.C."/>
            <person name="Dutilh B.E."/>
            <person name="Thompson C.C."/>
            <person name="Thompson F.L."/>
        </authorList>
    </citation>
    <scope>NUCLEOTIDE SEQUENCE [LARGE SCALE GENOMIC DNA]</scope>
    <source>
        <strain evidence="7 8">CCMR0081</strain>
    </source>
</reference>
<accession>A0A6M0RWV9</accession>
<evidence type="ECO:0000256" key="2">
    <source>
        <dbReference type="ARBA" id="ARBA00022617"/>
    </source>
</evidence>
<dbReference type="SUPFAM" id="SSF48264">
    <property type="entry name" value="Cytochrome P450"/>
    <property type="match status" value="1"/>
</dbReference>